<dbReference type="InterPro" id="IPR020459">
    <property type="entry name" value="AMP-binding"/>
</dbReference>
<dbReference type="Proteomes" id="UP001623592">
    <property type="component" value="Unassembled WGS sequence"/>
</dbReference>
<organism evidence="2 3">
    <name type="scientific">Clostridium neuense</name>
    <dbReference type="NCBI Taxonomy" id="1728934"/>
    <lineage>
        <taxon>Bacteria</taxon>
        <taxon>Bacillati</taxon>
        <taxon>Bacillota</taxon>
        <taxon>Clostridia</taxon>
        <taxon>Eubacteriales</taxon>
        <taxon>Clostridiaceae</taxon>
        <taxon>Clostridium</taxon>
    </lineage>
</organism>
<dbReference type="PANTHER" id="PTHR45527">
    <property type="entry name" value="NONRIBOSOMAL PEPTIDE SYNTHETASE"/>
    <property type="match status" value="1"/>
</dbReference>
<reference evidence="2 3" key="1">
    <citation type="submission" date="2024-11" db="EMBL/GenBank/DDBJ databases">
        <authorList>
            <person name="Heng Y.C."/>
            <person name="Lim A.C.H."/>
            <person name="Lee J.K.Y."/>
            <person name="Kittelmann S."/>
        </authorList>
    </citation>
    <scope>NUCLEOTIDE SEQUENCE [LARGE SCALE GENOMIC DNA]</scope>
    <source>
        <strain evidence="2 3">WILCCON 0114</strain>
    </source>
</reference>
<comment type="caution">
    <text evidence="2">The sequence shown here is derived from an EMBL/GenBank/DDBJ whole genome shotgun (WGS) entry which is preliminary data.</text>
</comment>
<protein>
    <submittedName>
        <fullName evidence="2">AMP-binding protein</fullName>
    </submittedName>
</protein>
<feature type="domain" description="AMP-dependent synthetase/ligase" evidence="1">
    <location>
        <begin position="20"/>
        <end position="214"/>
    </location>
</feature>
<dbReference type="EMBL" id="JBJIAA010000050">
    <property type="protein sequence ID" value="MFL0253350.1"/>
    <property type="molecule type" value="Genomic_DNA"/>
</dbReference>
<dbReference type="RefSeq" id="WP_406790018.1">
    <property type="nucleotide sequence ID" value="NZ_JBJIAA010000050.1"/>
</dbReference>
<evidence type="ECO:0000313" key="3">
    <source>
        <dbReference type="Proteomes" id="UP001623592"/>
    </source>
</evidence>
<dbReference type="InterPro" id="IPR000873">
    <property type="entry name" value="AMP-dep_synth/lig_dom"/>
</dbReference>
<accession>A0ABW8TMP2</accession>
<evidence type="ECO:0000259" key="1">
    <source>
        <dbReference type="Pfam" id="PF00501"/>
    </source>
</evidence>
<feature type="non-terminal residue" evidence="2">
    <location>
        <position position="215"/>
    </location>
</feature>
<dbReference type="Pfam" id="PF00501">
    <property type="entry name" value="AMP-binding"/>
    <property type="match status" value="1"/>
</dbReference>
<keyword evidence="3" id="KW-1185">Reference proteome</keyword>
<dbReference type="PROSITE" id="PS00455">
    <property type="entry name" value="AMP_BINDING"/>
    <property type="match status" value="1"/>
</dbReference>
<dbReference type="PRINTS" id="PR00154">
    <property type="entry name" value="AMPBINDING"/>
</dbReference>
<gene>
    <name evidence="2" type="ORF">ACJDT4_23370</name>
</gene>
<dbReference type="PANTHER" id="PTHR45527:SF14">
    <property type="entry name" value="PLIPASTATIN SYNTHASE SUBUNIT B"/>
    <property type="match status" value="1"/>
</dbReference>
<name>A0ABW8TMP2_9CLOT</name>
<evidence type="ECO:0000313" key="2">
    <source>
        <dbReference type="EMBL" id="MFL0253350.1"/>
    </source>
</evidence>
<feature type="non-terminal residue" evidence="2">
    <location>
        <position position="1"/>
    </location>
</feature>
<dbReference type="InterPro" id="IPR020845">
    <property type="entry name" value="AMP-binding_CS"/>
</dbReference>
<sequence>IKICDINNEEFYKYSSTNLGKTADSNSLAYIIYTSGTTGKPKGVMIEHNNVVRLMFNDKMPFNFSNKDVWTMFHSYCFDFSVWEMYGALLYGGRLIVVPKIVAKDSEKYLELLKKEKVTVLNQTPSAFYNLMNIEANSDERKLNLRYIVFGGEALNPQKLSKWKQKYEETKIINMYGITETTVHVTFKEITSEDIEKGVSNIGKPIPTLTTYVMN</sequence>
<dbReference type="InterPro" id="IPR042099">
    <property type="entry name" value="ANL_N_sf"/>
</dbReference>
<dbReference type="Gene3D" id="3.40.50.12780">
    <property type="entry name" value="N-terminal domain of ligase-like"/>
    <property type="match status" value="1"/>
</dbReference>
<proteinExistence type="predicted"/>
<dbReference type="SUPFAM" id="SSF56801">
    <property type="entry name" value="Acetyl-CoA synthetase-like"/>
    <property type="match status" value="1"/>
</dbReference>